<dbReference type="AlphaFoldDB" id="A0AAJ7EAS4"/>
<feature type="compositionally biased region" description="Gly residues" evidence="1">
    <location>
        <begin position="111"/>
        <end position="121"/>
    </location>
</feature>
<accession>A0AAJ7EAS4</accession>
<dbReference type="RefSeq" id="XP_013169656.1">
    <property type="nucleotide sequence ID" value="XM_013314202.1"/>
</dbReference>
<gene>
    <name evidence="2" type="primary">LOC106119288</name>
</gene>
<feature type="region of interest" description="Disordered" evidence="1">
    <location>
        <begin position="111"/>
        <end position="156"/>
    </location>
</feature>
<evidence type="ECO:0000313" key="2">
    <source>
        <dbReference type="RefSeq" id="XP_013169656.1"/>
    </source>
</evidence>
<name>A0AAJ7EAS4_PAPXU</name>
<dbReference type="Proteomes" id="UP000694872">
    <property type="component" value="Unplaced"/>
</dbReference>
<protein>
    <submittedName>
        <fullName evidence="2">Uncharacterized protein LOC106119288</fullName>
    </submittedName>
</protein>
<reference evidence="2" key="1">
    <citation type="submission" date="2025-08" db="UniProtKB">
        <authorList>
            <consortium name="RefSeq"/>
        </authorList>
    </citation>
    <scope>IDENTIFICATION</scope>
</reference>
<evidence type="ECO:0000256" key="1">
    <source>
        <dbReference type="SAM" id="MobiDB-lite"/>
    </source>
</evidence>
<organism evidence="2">
    <name type="scientific">Papilio xuthus</name>
    <name type="common">Asian swallowtail butterfly</name>
    <dbReference type="NCBI Taxonomy" id="66420"/>
    <lineage>
        <taxon>Eukaryota</taxon>
        <taxon>Metazoa</taxon>
        <taxon>Ecdysozoa</taxon>
        <taxon>Arthropoda</taxon>
        <taxon>Hexapoda</taxon>
        <taxon>Insecta</taxon>
        <taxon>Pterygota</taxon>
        <taxon>Neoptera</taxon>
        <taxon>Endopterygota</taxon>
        <taxon>Lepidoptera</taxon>
        <taxon>Glossata</taxon>
        <taxon>Ditrysia</taxon>
        <taxon>Papilionoidea</taxon>
        <taxon>Papilionidae</taxon>
        <taxon>Papilioninae</taxon>
        <taxon>Papilio</taxon>
    </lineage>
</organism>
<proteinExistence type="predicted"/>
<dbReference type="KEGG" id="pxu:106119288"/>
<sequence>MKKPVKSDFKIYNLTSSCSDTSNLSSSSDSDTPLKRFNRLVRKSVARWAYFRRKPRPWTRGRSVSDTGLCDIAHHDSNYLDIGHGKHRSLFVLDGASRYDVPSLCITSAGGSAGGSVGGSASGSTSALGLEEASDSDAERPRRHHLRVPTPHYHGQ</sequence>
<dbReference type="GeneID" id="106119288"/>